<dbReference type="InterPro" id="IPR002528">
    <property type="entry name" value="MATE_fam"/>
</dbReference>
<comment type="similarity">
    <text evidence="2">Belongs to the multi antimicrobial extrusion (MATE) (TC 2.A.66.1) family.</text>
</comment>
<dbReference type="PANTHER" id="PTHR42893:SF46">
    <property type="entry name" value="PROTEIN DETOXIFICATION 44, CHLOROPLASTIC"/>
    <property type="match status" value="1"/>
</dbReference>
<feature type="transmembrane region" description="Helical" evidence="6">
    <location>
        <begin position="195"/>
        <end position="217"/>
    </location>
</feature>
<protein>
    <submittedName>
        <fullName evidence="7">DNA-damage-inducible protein f</fullName>
    </submittedName>
</protein>
<feature type="transmembrane region" description="Helical" evidence="6">
    <location>
        <begin position="416"/>
        <end position="436"/>
    </location>
</feature>
<keyword evidence="4 6" id="KW-1133">Transmembrane helix</keyword>
<evidence type="ECO:0000256" key="1">
    <source>
        <dbReference type="ARBA" id="ARBA00004141"/>
    </source>
</evidence>
<reference evidence="8" key="1">
    <citation type="journal article" date="2015" name="PLoS Genet.">
        <title>Genome Sequence and Transcriptome Analyses of Chrysochromulina tobin: Metabolic Tools for Enhanced Algal Fitness in the Prominent Order Prymnesiales (Haptophyceae).</title>
        <authorList>
            <person name="Hovde B.T."/>
            <person name="Deodato C.R."/>
            <person name="Hunsperger H.M."/>
            <person name="Ryken S.A."/>
            <person name="Yost W."/>
            <person name="Jha R.K."/>
            <person name="Patterson J."/>
            <person name="Monnat R.J. Jr."/>
            <person name="Barlow S.B."/>
            <person name="Starkenburg S.R."/>
            <person name="Cattolico R.A."/>
        </authorList>
    </citation>
    <scope>NUCLEOTIDE SEQUENCE</scope>
    <source>
        <strain evidence="8">CCMP291</strain>
    </source>
</reference>
<keyword evidence="8" id="KW-1185">Reference proteome</keyword>
<name>A0A0M0JR06_9EUKA</name>
<dbReference type="GO" id="GO:0042910">
    <property type="term" value="F:xenobiotic transmembrane transporter activity"/>
    <property type="evidence" value="ECO:0007669"/>
    <property type="project" value="InterPro"/>
</dbReference>
<feature type="transmembrane region" description="Helical" evidence="6">
    <location>
        <begin position="98"/>
        <end position="117"/>
    </location>
</feature>
<dbReference type="Proteomes" id="UP000037460">
    <property type="component" value="Unassembled WGS sequence"/>
</dbReference>
<keyword evidence="3 6" id="KW-0812">Transmembrane</keyword>
<evidence type="ECO:0000256" key="3">
    <source>
        <dbReference type="ARBA" id="ARBA00022692"/>
    </source>
</evidence>
<accession>A0A0M0JR06</accession>
<dbReference type="GO" id="GO:0015297">
    <property type="term" value="F:antiporter activity"/>
    <property type="evidence" value="ECO:0007669"/>
    <property type="project" value="InterPro"/>
</dbReference>
<organism evidence="7 8">
    <name type="scientific">Chrysochromulina tobinii</name>
    <dbReference type="NCBI Taxonomy" id="1460289"/>
    <lineage>
        <taxon>Eukaryota</taxon>
        <taxon>Haptista</taxon>
        <taxon>Haptophyta</taxon>
        <taxon>Prymnesiophyceae</taxon>
        <taxon>Prymnesiales</taxon>
        <taxon>Chrysochromulinaceae</taxon>
        <taxon>Chrysochromulina</taxon>
    </lineage>
</organism>
<dbReference type="PANTHER" id="PTHR42893">
    <property type="entry name" value="PROTEIN DETOXIFICATION 44, CHLOROPLASTIC-RELATED"/>
    <property type="match status" value="1"/>
</dbReference>
<comment type="caution">
    <text evidence="7">The sequence shown here is derived from an EMBL/GenBank/DDBJ whole genome shotgun (WGS) entry which is preliminary data.</text>
</comment>
<feature type="transmembrane region" description="Helical" evidence="6">
    <location>
        <begin position="344"/>
        <end position="362"/>
    </location>
</feature>
<evidence type="ECO:0000313" key="7">
    <source>
        <dbReference type="EMBL" id="KOO29024.1"/>
    </source>
</evidence>
<dbReference type="EMBL" id="JWZX01002474">
    <property type="protein sequence ID" value="KOO29024.1"/>
    <property type="molecule type" value="Genomic_DNA"/>
</dbReference>
<gene>
    <name evidence="7" type="ORF">Ctob_006387</name>
</gene>
<feature type="transmembrane region" description="Helical" evidence="6">
    <location>
        <begin position="448"/>
        <end position="469"/>
    </location>
</feature>
<dbReference type="AlphaFoldDB" id="A0A0M0JR06"/>
<dbReference type="Pfam" id="PF01554">
    <property type="entry name" value="MatE"/>
    <property type="match status" value="2"/>
</dbReference>
<comment type="subcellular location">
    <subcellularLocation>
        <location evidence="1">Membrane</location>
        <topology evidence="1">Multi-pass membrane protein</topology>
    </subcellularLocation>
</comment>
<keyword evidence="5 6" id="KW-0472">Membrane</keyword>
<evidence type="ECO:0000256" key="5">
    <source>
        <dbReference type="ARBA" id="ARBA00023136"/>
    </source>
</evidence>
<sequence>MPPPAEGSQKIKDIDRQFLFIAAPAFLQFSAEPLARLVDTTYLGRLGKDALGGAGVAIAAQYSVSKLYNDPLLRTTISLVAAKDGEGPTVRANAVSTALLLALVVGVVQGAFFFVFARGVLRLSLVTPASAMYPSALAYLRICSLGAPAATLWLATNGIFRGLGDTTTPLACALAFTGLNAIFDPLLIFNCGMGAAGAAAGTAMAQTIALVPLLLALQRKLKVGYSGAERPAERVGVSGWPIVGLFVPPGGLPALLAGLRMYLSAGSLVFLRSIGKISAYSVCAREAARLGAVASGAHNLCFQLGVATTQIAESVAIATQTLLARELGRTDVTAPARTAVARQIVSRGLLVGGAVAGTLSLLTFRYSREVVNGLTTIPEVRAAAYGVMPLVLACQALKGLAYPVSGALMGALDWRASAAAMWAAQLSAVSLVAIWSQRGARALSLNQLWSALAVLFVVQILAGLGRIASGTGPWVVLRRPRPVTTVVPDAKSE</sequence>
<evidence type="ECO:0000256" key="6">
    <source>
        <dbReference type="SAM" id="Phobius"/>
    </source>
</evidence>
<dbReference type="OrthoDB" id="2126698at2759"/>
<evidence type="ECO:0000256" key="4">
    <source>
        <dbReference type="ARBA" id="ARBA00022989"/>
    </source>
</evidence>
<evidence type="ECO:0000256" key="2">
    <source>
        <dbReference type="ARBA" id="ARBA00010199"/>
    </source>
</evidence>
<evidence type="ECO:0000313" key="8">
    <source>
        <dbReference type="Proteomes" id="UP000037460"/>
    </source>
</evidence>
<feature type="transmembrane region" description="Helical" evidence="6">
    <location>
        <begin position="168"/>
        <end position="189"/>
    </location>
</feature>
<dbReference type="GO" id="GO:0016020">
    <property type="term" value="C:membrane"/>
    <property type="evidence" value="ECO:0007669"/>
    <property type="project" value="UniProtKB-SubCell"/>
</dbReference>
<proteinExistence type="inferred from homology"/>
<feature type="transmembrane region" description="Helical" evidence="6">
    <location>
        <begin position="137"/>
        <end position="156"/>
    </location>
</feature>
<dbReference type="InterPro" id="IPR044644">
    <property type="entry name" value="DinF-like"/>
</dbReference>